<dbReference type="CDD" id="cd00037">
    <property type="entry name" value="CLECT"/>
    <property type="match status" value="1"/>
</dbReference>
<dbReference type="EMBL" id="JASAOG010000047">
    <property type="protein sequence ID" value="KAK0058582.1"/>
    <property type="molecule type" value="Genomic_DNA"/>
</dbReference>
<dbReference type="Proteomes" id="UP001233172">
    <property type="component" value="Unassembled WGS sequence"/>
</dbReference>
<gene>
    <name evidence="2" type="ORF">Bpfe_011887</name>
</gene>
<accession>A0AAD8BRA1</accession>
<proteinExistence type="predicted"/>
<evidence type="ECO:0000313" key="3">
    <source>
        <dbReference type="Proteomes" id="UP001233172"/>
    </source>
</evidence>
<evidence type="ECO:0000313" key="2">
    <source>
        <dbReference type="EMBL" id="KAK0058582.1"/>
    </source>
</evidence>
<feature type="signal peptide" evidence="1">
    <location>
        <begin position="1"/>
        <end position="22"/>
    </location>
</feature>
<evidence type="ECO:0008006" key="4">
    <source>
        <dbReference type="Google" id="ProtNLM"/>
    </source>
</evidence>
<protein>
    <recommendedName>
        <fullName evidence="4">C-type lectin domain-containing protein</fullName>
    </recommendedName>
</protein>
<organism evidence="2 3">
    <name type="scientific">Biomphalaria pfeifferi</name>
    <name type="common">Bloodfluke planorb</name>
    <name type="synonym">Freshwater snail</name>
    <dbReference type="NCBI Taxonomy" id="112525"/>
    <lineage>
        <taxon>Eukaryota</taxon>
        <taxon>Metazoa</taxon>
        <taxon>Spiralia</taxon>
        <taxon>Lophotrochozoa</taxon>
        <taxon>Mollusca</taxon>
        <taxon>Gastropoda</taxon>
        <taxon>Heterobranchia</taxon>
        <taxon>Euthyneura</taxon>
        <taxon>Panpulmonata</taxon>
        <taxon>Hygrophila</taxon>
        <taxon>Lymnaeoidea</taxon>
        <taxon>Planorbidae</taxon>
        <taxon>Biomphalaria</taxon>
    </lineage>
</organism>
<reference evidence="2" key="2">
    <citation type="submission" date="2023-04" db="EMBL/GenBank/DDBJ databases">
        <authorList>
            <person name="Bu L."/>
            <person name="Lu L."/>
            <person name="Laidemitt M.R."/>
            <person name="Zhang S.M."/>
            <person name="Mutuku M."/>
            <person name="Mkoji G."/>
            <person name="Steinauer M."/>
            <person name="Loker E.S."/>
        </authorList>
    </citation>
    <scope>NUCLEOTIDE SEQUENCE</scope>
    <source>
        <strain evidence="2">KasaAsao</strain>
        <tissue evidence="2">Whole Snail</tissue>
    </source>
</reference>
<reference evidence="2" key="1">
    <citation type="journal article" date="2023" name="PLoS Negl. Trop. Dis.">
        <title>A genome sequence for Biomphalaria pfeifferi, the major vector snail for the human-infecting parasite Schistosoma mansoni.</title>
        <authorList>
            <person name="Bu L."/>
            <person name="Lu L."/>
            <person name="Laidemitt M.R."/>
            <person name="Zhang S.M."/>
            <person name="Mutuku M."/>
            <person name="Mkoji G."/>
            <person name="Steinauer M."/>
            <person name="Loker E.S."/>
        </authorList>
    </citation>
    <scope>NUCLEOTIDE SEQUENCE</scope>
    <source>
        <strain evidence="2">KasaAsao</strain>
    </source>
</reference>
<dbReference type="Gene3D" id="3.10.100.10">
    <property type="entry name" value="Mannose-Binding Protein A, subunit A"/>
    <property type="match status" value="1"/>
</dbReference>
<keyword evidence="3" id="KW-1185">Reference proteome</keyword>
<feature type="chain" id="PRO_5042280200" description="C-type lectin domain-containing protein" evidence="1">
    <location>
        <begin position="23"/>
        <end position="112"/>
    </location>
</feature>
<dbReference type="AlphaFoldDB" id="A0AAD8BRA1"/>
<name>A0AAD8BRA1_BIOPF</name>
<comment type="caution">
    <text evidence="2">The sequence shown here is derived from an EMBL/GenBank/DDBJ whole genome shotgun (WGS) entry which is preliminary data.</text>
</comment>
<evidence type="ECO:0000256" key="1">
    <source>
        <dbReference type="SAM" id="SignalP"/>
    </source>
</evidence>
<dbReference type="InterPro" id="IPR016186">
    <property type="entry name" value="C-type_lectin-like/link_sf"/>
</dbReference>
<sequence>MKEKNIMFTLLIYLALPLIVMSIEKRQITFLEKECMKKKGFDYRYYKPVEKCFQFCLFDHSYDEAIKRCKDMGAQLATFKSDDEKTLAYNYLDELYNLTAEGYLTCFFIGLD</sequence>
<dbReference type="InterPro" id="IPR016187">
    <property type="entry name" value="CTDL_fold"/>
</dbReference>
<dbReference type="SUPFAM" id="SSF56436">
    <property type="entry name" value="C-type lectin-like"/>
    <property type="match status" value="1"/>
</dbReference>
<keyword evidence="1" id="KW-0732">Signal</keyword>